<dbReference type="RefSeq" id="WP_022790312.1">
    <property type="nucleotide sequence ID" value="NZ_UHFX01000003.1"/>
</dbReference>
<protein>
    <submittedName>
        <fullName evidence="1">Domain of uncharacterized function (DUF3284)</fullName>
    </submittedName>
</protein>
<evidence type="ECO:0000313" key="2">
    <source>
        <dbReference type="Proteomes" id="UP000255523"/>
    </source>
</evidence>
<dbReference type="Proteomes" id="UP000255523">
    <property type="component" value="Unassembled WGS sequence"/>
</dbReference>
<dbReference type="EMBL" id="UHFX01000003">
    <property type="protein sequence ID" value="SUO05149.1"/>
    <property type="molecule type" value="Genomic_DNA"/>
</dbReference>
<proteinExistence type="predicted"/>
<dbReference type="GeneID" id="77463014"/>
<organism evidence="1 2">
    <name type="scientific">Faecalicoccus pleomorphus</name>
    <dbReference type="NCBI Taxonomy" id="1323"/>
    <lineage>
        <taxon>Bacteria</taxon>
        <taxon>Bacillati</taxon>
        <taxon>Bacillota</taxon>
        <taxon>Erysipelotrichia</taxon>
        <taxon>Erysipelotrichales</taxon>
        <taxon>Erysipelotrichaceae</taxon>
        <taxon>Faecalicoccus</taxon>
    </lineage>
</organism>
<dbReference type="OrthoDB" id="1956914at2"/>
<dbReference type="AlphaFoldDB" id="A0A380LMZ3"/>
<evidence type="ECO:0000313" key="1">
    <source>
        <dbReference type="EMBL" id="SUO05149.1"/>
    </source>
</evidence>
<keyword evidence="2" id="KW-1185">Reference proteome</keyword>
<accession>A0A380LMZ3</accession>
<reference evidence="1 2" key="1">
    <citation type="submission" date="2018-06" db="EMBL/GenBank/DDBJ databases">
        <authorList>
            <consortium name="Pathogen Informatics"/>
            <person name="Doyle S."/>
        </authorList>
    </citation>
    <scope>NUCLEOTIDE SEQUENCE [LARGE SCALE GENOMIC DNA]</scope>
    <source>
        <strain evidence="1 2">NCTC11087</strain>
    </source>
</reference>
<sequence length="148" mass="17108">MVVEKELKVSAEAFFNEITKSILGDIRRQTGKKVHASQLKPGTNYKKKIPGRPSSNAEVRVKILACEPNILYSSSFTSSIDETITTYEISSLDTDRILVRYTEEYRLLRKTSRLFDESRYMEKRSQKRGLKLLKKIEDTILNDQQESV</sequence>
<dbReference type="InterPro" id="IPR021701">
    <property type="entry name" value="DUF3284"/>
</dbReference>
<dbReference type="Pfam" id="PF11687">
    <property type="entry name" value="DUF3284"/>
    <property type="match status" value="1"/>
</dbReference>
<gene>
    <name evidence="1" type="ORF">NCTC11087_02085</name>
</gene>
<name>A0A380LMZ3_9FIRM</name>